<evidence type="ECO:0000313" key="3">
    <source>
        <dbReference type="EMBL" id="KAE8149566.1"/>
    </source>
</evidence>
<evidence type="ECO:0000256" key="2">
    <source>
        <dbReference type="SAM" id="SignalP"/>
    </source>
</evidence>
<feature type="compositionally biased region" description="Polar residues" evidence="1">
    <location>
        <begin position="75"/>
        <end position="87"/>
    </location>
</feature>
<name>A0A5N6TT78_ASPAV</name>
<keyword evidence="4" id="KW-1185">Reference proteome</keyword>
<feature type="signal peptide" evidence="2">
    <location>
        <begin position="1"/>
        <end position="16"/>
    </location>
</feature>
<dbReference type="OrthoDB" id="3942074at2759"/>
<evidence type="ECO:0000256" key="1">
    <source>
        <dbReference type="SAM" id="MobiDB-lite"/>
    </source>
</evidence>
<feature type="region of interest" description="Disordered" evidence="1">
    <location>
        <begin position="61"/>
        <end position="150"/>
    </location>
</feature>
<feature type="compositionally biased region" description="Low complexity" evidence="1">
    <location>
        <begin position="97"/>
        <end position="148"/>
    </location>
</feature>
<organism evidence="3 4">
    <name type="scientific">Aspergillus avenaceus</name>
    <dbReference type="NCBI Taxonomy" id="36643"/>
    <lineage>
        <taxon>Eukaryota</taxon>
        <taxon>Fungi</taxon>
        <taxon>Dikarya</taxon>
        <taxon>Ascomycota</taxon>
        <taxon>Pezizomycotina</taxon>
        <taxon>Eurotiomycetes</taxon>
        <taxon>Eurotiomycetidae</taxon>
        <taxon>Eurotiales</taxon>
        <taxon>Aspergillaceae</taxon>
        <taxon>Aspergillus</taxon>
        <taxon>Aspergillus subgen. Circumdati</taxon>
    </lineage>
</organism>
<accession>A0A5N6TT78</accession>
<reference evidence="3 4" key="1">
    <citation type="submission" date="2019-04" db="EMBL/GenBank/DDBJ databases">
        <title>Friends and foes A comparative genomics study of 23 Aspergillus species from section Flavi.</title>
        <authorList>
            <consortium name="DOE Joint Genome Institute"/>
            <person name="Kjaerbolling I."/>
            <person name="Vesth T."/>
            <person name="Frisvad J.C."/>
            <person name="Nybo J.L."/>
            <person name="Theobald S."/>
            <person name="Kildgaard S."/>
            <person name="Isbrandt T."/>
            <person name="Kuo A."/>
            <person name="Sato A."/>
            <person name="Lyhne E.K."/>
            <person name="Kogle M.E."/>
            <person name="Wiebenga A."/>
            <person name="Kun R.S."/>
            <person name="Lubbers R.J."/>
            <person name="Makela M.R."/>
            <person name="Barry K."/>
            <person name="Chovatia M."/>
            <person name="Clum A."/>
            <person name="Daum C."/>
            <person name="Haridas S."/>
            <person name="He G."/>
            <person name="LaButti K."/>
            <person name="Lipzen A."/>
            <person name="Mondo S."/>
            <person name="Riley R."/>
            <person name="Salamov A."/>
            <person name="Simmons B.A."/>
            <person name="Magnuson J.K."/>
            <person name="Henrissat B."/>
            <person name="Mortensen U.H."/>
            <person name="Larsen T.O."/>
            <person name="Devries R.P."/>
            <person name="Grigoriev I.V."/>
            <person name="Machida M."/>
            <person name="Baker S.E."/>
            <person name="Andersen M.R."/>
        </authorList>
    </citation>
    <scope>NUCLEOTIDE SEQUENCE [LARGE SCALE GENOMIC DNA]</scope>
    <source>
        <strain evidence="3 4">IBT 18842</strain>
    </source>
</reference>
<feature type="compositionally biased region" description="Low complexity" evidence="1">
    <location>
        <begin position="62"/>
        <end position="74"/>
    </location>
</feature>
<dbReference type="Proteomes" id="UP000325780">
    <property type="component" value="Unassembled WGS sequence"/>
</dbReference>
<proteinExistence type="predicted"/>
<evidence type="ECO:0000313" key="4">
    <source>
        <dbReference type="Proteomes" id="UP000325780"/>
    </source>
</evidence>
<protein>
    <submittedName>
        <fullName evidence="3">Uncharacterized protein</fullName>
    </submittedName>
</protein>
<dbReference type="EMBL" id="ML742119">
    <property type="protein sequence ID" value="KAE8149566.1"/>
    <property type="molecule type" value="Genomic_DNA"/>
</dbReference>
<keyword evidence="2" id="KW-0732">Signal</keyword>
<dbReference type="AlphaFoldDB" id="A0A5N6TT78"/>
<sequence length="176" mass="17386">MHSLLLITLLITTTKAHEGHPHCVFNAASNTHIVPETGQLCHFLDCGGVKAWMPNCPSYTMAPTSTPPASGSGSDITKATECSSGAVSKTKTKNKTKTGGAVSSGTVSSSMWLNSTTTATGTPTPSGNGNGTVTASKSGSGTGSSSAAPTKNEAGLVGVRVGLVGVLGLGVLGLGV</sequence>
<gene>
    <name evidence="3" type="ORF">BDV25DRAFT_140679</name>
</gene>
<feature type="chain" id="PRO_5024835662" evidence="2">
    <location>
        <begin position="17"/>
        <end position="176"/>
    </location>
</feature>